<keyword evidence="5" id="KW-0777">Teichoic acid biosynthesis</keyword>
<dbReference type="PANTHER" id="PTHR37316">
    <property type="entry name" value="TEICHOIC ACID GLYCEROL-PHOSPHATE PRIMASE"/>
    <property type="match status" value="1"/>
</dbReference>
<comment type="subcellular location">
    <subcellularLocation>
        <location evidence="1">Cell membrane</location>
        <topology evidence="1">Peripheral membrane protein</topology>
    </subcellularLocation>
</comment>
<comment type="similarity">
    <text evidence="2">Belongs to the CDP-glycerol glycerophosphotransferase family.</text>
</comment>
<evidence type="ECO:0000256" key="5">
    <source>
        <dbReference type="ARBA" id="ARBA00022944"/>
    </source>
</evidence>
<dbReference type="Gene3D" id="3.40.50.11820">
    <property type="match status" value="1"/>
</dbReference>
<keyword evidence="4 7" id="KW-0808">Transferase</keyword>
<dbReference type="GO" id="GO:0005886">
    <property type="term" value="C:plasma membrane"/>
    <property type="evidence" value="ECO:0007669"/>
    <property type="project" value="UniProtKB-SubCell"/>
</dbReference>
<keyword evidence="8" id="KW-1185">Reference proteome</keyword>
<dbReference type="Pfam" id="PF04464">
    <property type="entry name" value="Glyphos_transf"/>
    <property type="match status" value="1"/>
</dbReference>
<dbReference type="OrthoDB" id="9807097at2"/>
<keyword evidence="6" id="KW-0472">Membrane</keyword>
<dbReference type="GO" id="GO:0047355">
    <property type="term" value="F:CDP-glycerol glycerophosphotransferase activity"/>
    <property type="evidence" value="ECO:0007669"/>
    <property type="project" value="InterPro"/>
</dbReference>
<keyword evidence="3" id="KW-1003">Cell membrane</keyword>
<evidence type="ECO:0000256" key="2">
    <source>
        <dbReference type="ARBA" id="ARBA00010488"/>
    </source>
</evidence>
<name>A0A4V3CRY3_9FIRM</name>
<evidence type="ECO:0000313" key="8">
    <source>
        <dbReference type="Proteomes" id="UP000295500"/>
    </source>
</evidence>
<dbReference type="Proteomes" id="UP000295500">
    <property type="component" value="Unassembled WGS sequence"/>
</dbReference>
<dbReference type="EMBL" id="SNXO01000006">
    <property type="protein sequence ID" value="TDP58552.1"/>
    <property type="molecule type" value="Genomic_DNA"/>
</dbReference>
<gene>
    <name evidence="7" type="ORF">EV211_10663</name>
</gene>
<dbReference type="AlphaFoldDB" id="A0A4V3CRY3"/>
<sequence length="418" mass="49639">MKIKKIIMDIAKRNTTFRKFARGARDRFERNKFVRIRDKTTTDNKLIYFQTFSGRSYGDSPKAIYKEMLKDDRFSDYCFVWSFLEPEKYSFLENNRNTKVISSKSEEERKYLARAGYWISNYRMLDYYWPKKDQIYVQCWHGTPLKRLGYDLVKSDNVMNSIEEIREKYRTDTERFTYFLSPSAYASDKFISAWNMKAAGKENAIIEEGYPRNDELYTATEDDIKALKREMGIDDIGNKKVILYAPTWRDNQHVSGVGYTYQLNVDFDYLREKLSDDYIILFRAHYLVANNFDFEKYKGFVYNVSDHDDVNGAFLVSDMLVTDYSSVFFDYANLRRPEIFYMYDMEEYRDSLRGFYISTDELPGPIVKNESALVDAIKSAKTTPDAKYEAFVKKYDYKDDGHAAERVIEKLFFEDSRE</sequence>
<dbReference type="Gene3D" id="3.40.50.12580">
    <property type="match status" value="1"/>
</dbReference>
<evidence type="ECO:0000256" key="3">
    <source>
        <dbReference type="ARBA" id="ARBA00022475"/>
    </source>
</evidence>
<dbReference type="RefSeq" id="WP_133527900.1">
    <property type="nucleotide sequence ID" value="NZ_SNXO01000006.1"/>
</dbReference>
<protein>
    <submittedName>
        <fullName evidence="7">CDP-glycerol glycerophosphotransferase</fullName>
    </submittedName>
</protein>
<dbReference type="InterPro" id="IPR043148">
    <property type="entry name" value="TagF_C"/>
</dbReference>
<comment type="caution">
    <text evidence="7">The sequence shown here is derived from an EMBL/GenBank/DDBJ whole genome shotgun (WGS) entry which is preliminary data.</text>
</comment>
<evidence type="ECO:0000256" key="6">
    <source>
        <dbReference type="ARBA" id="ARBA00023136"/>
    </source>
</evidence>
<dbReference type="PANTHER" id="PTHR37316:SF3">
    <property type="entry name" value="TEICHOIC ACID GLYCEROL-PHOSPHATE TRANSFERASE"/>
    <property type="match status" value="1"/>
</dbReference>
<evidence type="ECO:0000256" key="1">
    <source>
        <dbReference type="ARBA" id="ARBA00004202"/>
    </source>
</evidence>
<dbReference type="InterPro" id="IPR051612">
    <property type="entry name" value="Teichoic_Acid_Biosynth"/>
</dbReference>
<reference evidence="7 8" key="1">
    <citation type="submission" date="2019-03" db="EMBL/GenBank/DDBJ databases">
        <title>Genomic Encyclopedia of Type Strains, Phase IV (KMG-IV): sequencing the most valuable type-strain genomes for metagenomic binning, comparative biology and taxonomic classification.</title>
        <authorList>
            <person name="Goeker M."/>
        </authorList>
    </citation>
    <scope>NUCLEOTIDE SEQUENCE [LARGE SCALE GENOMIC DNA]</scope>
    <source>
        <strain evidence="7 8">DSM 28287</strain>
    </source>
</reference>
<dbReference type="InterPro" id="IPR043149">
    <property type="entry name" value="TagF_N"/>
</dbReference>
<organism evidence="7 8">
    <name type="scientific">Aminicella lysinilytica</name>
    <dbReference type="NCBI Taxonomy" id="433323"/>
    <lineage>
        <taxon>Bacteria</taxon>
        <taxon>Bacillati</taxon>
        <taxon>Bacillota</taxon>
        <taxon>Clostridia</taxon>
        <taxon>Peptostreptococcales</taxon>
        <taxon>Anaerovoracaceae</taxon>
        <taxon>Aminicella</taxon>
    </lineage>
</organism>
<proteinExistence type="inferred from homology"/>
<dbReference type="GO" id="GO:0019350">
    <property type="term" value="P:teichoic acid biosynthetic process"/>
    <property type="evidence" value="ECO:0007669"/>
    <property type="project" value="UniProtKB-KW"/>
</dbReference>
<accession>A0A4V3CRY3</accession>
<dbReference type="InterPro" id="IPR007554">
    <property type="entry name" value="Glycerophosphate_synth"/>
</dbReference>
<evidence type="ECO:0000256" key="4">
    <source>
        <dbReference type="ARBA" id="ARBA00022679"/>
    </source>
</evidence>
<dbReference type="SUPFAM" id="SSF53756">
    <property type="entry name" value="UDP-Glycosyltransferase/glycogen phosphorylase"/>
    <property type="match status" value="1"/>
</dbReference>
<evidence type="ECO:0000313" key="7">
    <source>
        <dbReference type="EMBL" id="TDP58552.1"/>
    </source>
</evidence>